<accession>A0AAV4K2B4</accession>
<dbReference type="AlphaFoldDB" id="A0AAV4K2B4"/>
<evidence type="ECO:0000256" key="1">
    <source>
        <dbReference type="SAM" id="Phobius"/>
    </source>
</evidence>
<protein>
    <submittedName>
        <fullName evidence="2">Uncharacterized protein</fullName>
    </submittedName>
</protein>
<gene>
    <name evidence="2" type="ORF">ElyMa_005258200</name>
</gene>
<keyword evidence="3" id="KW-1185">Reference proteome</keyword>
<keyword evidence="1" id="KW-0472">Membrane</keyword>
<feature type="transmembrane region" description="Helical" evidence="1">
    <location>
        <begin position="35"/>
        <end position="54"/>
    </location>
</feature>
<evidence type="ECO:0000313" key="3">
    <source>
        <dbReference type="Proteomes" id="UP000762676"/>
    </source>
</evidence>
<evidence type="ECO:0000313" key="2">
    <source>
        <dbReference type="EMBL" id="GFS27327.1"/>
    </source>
</evidence>
<dbReference type="Proteomes" id="UP000762676">
    <property type="component" value="Unassembled WGS sequence"/>
</dbReference>
<comment type="caution">
    <text evidence="2">The sequence shown here is derived from an EMBL/GenBank/DDBJ whole genome shotgun (WGS) entry which is preliminary data.</text>
</comment>
<name>A0AAV4K2B4_9GAST</name>
<keyword evidence="1" id="KW-1133">Transmembrane helix</keyword>
<proteinExistence type="predicted"/>
<dbReference type="EMBL" id="BMAT01010487">
    <property type="protein sequence ID" value="GFS27327.1"/>
    <property type="molecule type" value="Genomic_DNA"/>
</dbReference>
<organism evidence="2 3">
    <name type="scientific">Elysia marginata</name>
    <dbReference type="NCBI Taxonomy" id="1093978"/>
    <lineage>
        <taxon>Eukaryota</taxon>
        <taxon>Metazoa</taxon>
        <taxon>Spiralia</taxon>
        <taxon>Lophotrochozoa</taxon>
        <taxon>Mollusca</taxon>
        <taxon>Gastropoda</taxon>
        <taxon>Heterobranchia</taxon>
        <taxon>Euthyneura</taxon>
        <taxon>Panpulmonata</taxon>
        <taxon>Sacoglossa</taxon>
        <taxon>Placobranchoidea</taxon>
        <taxon>Plakobranchidae</taxon>
        <taxon>Elysia</taxon>
    </lineage>
</organism>
<reference evidence="2 3" key="1">
    <citation type="journal article" date="2021" name="Elife">
        <title>Chloroplast acquisition without the gene transfer in kleptoplastic sea slugs, Plakobranchus ocellatus.</title>
        <authorList>
            <person name="Maeda T."/>
            <person name="Takahashi S."/>
            <person name="Yoshida T."/>
            <person name="Shimamura S."/>
            <person name="Takaki Y."/>
            <person name="Nagai Y."/>
            <person name="Toyoda A."/>
            <person name="Suzuki Y."/>
            <person name="Arimoto A."/>
            <person name="Ishii H."/>
            <person name="Satoh N."/>
            <person name="Nishiyama T."/>
            <person name="Hasebe M."/>
            <person name="Maruyama T."/>
            <person name="Minagawa J."/>
            <person name="Obokata J."/>
            <person name="Shigenobu S."/>
        </authorList>
    </citation>
    <scope>NUCLEOTIDE SEQUENCE [LARGE SCALE GENOMIC DNA]</scope>
</reference>
<keyword evidence="1" id="KW-0812">Transmembrane</keyword>
<sequence length="102" mass="11037">MRATAPSILPFLIGKLRDFLGLNANLHHDIMDQGGLAFTVSQLLLSIAFIMVLLPMNGFRGGMEHAPPILGGRALRSVEFSMTSIAFMGDIKQILLQCPLTG</sequence>